<dbReference type="EMBL" id="LFYR01000625">
    <property type="protein sequence ID" value="KMZ72498.1"/>
    <property type="molecule type" value="Genomic_DNA"/>
</dbReference>
<evidence type="ECO:0000256" key="1">
    <source>
        <dbReference type="SAM" id="MobiDB-lite"/>
    </source>
</evidence>
<evidence type="ECO:0000313" key="2">
    <source>
        <dbReference type="EMBL" id="KMZ72498.1"/>
    </source>
</evidence>
<sequence>MEVSEFPLSYKSYGPPPENITSKFSKEYPRTLIQPTLHQFLHIRKRKKINLNHKCDMWKLRNRGSTSKGDYVQPIEIHSSSSMSSSLALINFQLPDILSTELRNSSSFDLNLEYVSPIKSSVLPSSIVPEDIDLCHQSSPDADNNIIDHCQSVSVSKSNSTIKSSSPIPMSDPMPIDLPLNIFMNNLNHSVCNEDLINSVSCIDLNMNYVSPIKAICRPNFDLLNISDLSNQRNASAAIDNIYHSKSFSLTKSINCIKSSDIIQQSFITLAEPKMCLDGVTVALQLDSVTTRLKEDLGLVSQELEERANERPNRIRPGKKNSSFVYY</sequence>
<name>A0A0K9PTX2_ZOSMR</name>
<keyword evidence="3" id="KW-1185">Reference proteome</keyword>
<comment type="caution">
    <text evidence="2">The sequence shown here is derived from an EMBL/GenBank/DDBJ whole genome shotgun (WGS) entry which is preliminary data.</text>
</comment>
<accession>A0A0K9PTX2</accession>
<organism evidence="2 3">
    <name type="scientific">Zostera marina</name>
    <name type="common">Eelgrass</name>
    <dbReference type="NCBI Taxonomy" id="29655"/>
    <lineage>
        <taxon>Eukaryota</taxon>
        <taxon>Viridiplantae</taxon>
        <taxon>Streptophyta</taxon>
        <taxon>Embryophyta</taxon>
        <taxon>Tracheophyta</taxon>
        <taxon>Spermatophyta</taxon>
        <taxon>Magnoliopsida</taxon>
        <taxon>Liliopsida</taxon>
        <taxon>Zosteraceae</taxon>
        <taxon>Zostera</taxon>
    </lineage>
</organism>
<reference evidence="3" key="1">
    <citation type="journal article" date="2016" name="Nature">
        <title>The genome of the seagrass Zostera marina reveals angiosperm adaptation to the sea.</title>
        <authorList>
            <person name="Olsen J.L."/>
            <person name="Rouze P."/>
            <person name="Verhelst B."/>
            <person name="Lin Y.-C."/>
            <person name="Bayer T."/>
            <person name="Collen J."/>
            <person name="Dattolo E."/>
            <person name="De Paoli E."/>
            <person name="Dittami S."/>
            <person name="Maumus F."/>
            <person name="Michel G."/>
            <person name="Kersting A."/>
            <person name="Lauritano C."/>
            <person name="Lohaus R."/>
            <person name="Toepel M."/>
            <person name="Tonon T."/>
            <person name="Vanneste K."/>
            <person name="Amirebrahimi M."/>
            <person name="Brakel J."/>
            <person name="Bostroem C."/>
            <person name="Chovatia M."/>
            <person name="Grimwood J."/>
            <person name="Jenkins J.W."/>
            <person name="Jueterbock A."/>
            <person name="Mraz A."/>
            <person name="Stam W.T."/>
            <person name="Tice H."/>
            <person name="Bornberg-Bauer E."/>
            <person name="Green P.J."/>
            <person name="Pearson G.A."/>
            <person name="Procaccini G."/>
            <person name="Duarte C.M."/>
            <person name="Schmutz J."/>
            <person name="Reusch T.B.H."/>
            <person name="Van de Peer Y."/>
        </authorList>
    </citation>
    <scope>NUCLEOTIDE SEQUENCE [LARGE SCALE GENOMIC DNA]</scope>
    <source>
        <strain evidence="3">cv. Finnish</strain>
    </source>
</reference>
<dbReference type="AlphaFoldDB" id="A0A0K9PTX2"/>
<dbReference type="Proteomes" id="UP000036987">
    <property type="component" value="Unassembled WGS sequence"/>
</dbReference>
<protein>
    <submittedName>
        <fullName evidence="2">Uncharacterized protein</fullName>
    </submittedName>
</protein>
<feature type="region of interest" description="Disordered" evidence="1">
    <location>
        <begin position="308"/>
        <end position="327"/>
    </location>
</feature>
<gene>
    <name evidence="2" type="ORF">ZOSMA_162G00180</name>
</gene>
<proteinExistence type="predicted"/>
<evidence type="ECO:0000313" key="3">
    <source>
        <dbReference type="Proteomes" id="UP000036987"/>
    </source>
</evidence>